<sequence length="77" mass="8264">MVTYTDMPPAEYSKTLASVGLPQVLADAIADNSAGAARGGWYTDRPGQDRRTRAEPPRTHPAIPGMRRARSHAVGSM</sequence>
<organism evidence="2 3">
    <name type="scientific">Actinomadura vinacea</name>
    <dbReference type="NCBI Taxonomy" id="115336"/>
    <lineage>
        <taxon>Bacteria</taxon>
        <taxon>Bacillati</taxon>
        <taxon>Actinomycetota</taxon>
        <taxon>Actinomycetes</taxon>
        <taxon>Streptosporangiales</taxon>
        <taxon>Thermomonosporaceae</taxon>
        <taxon>Actinomadura</taxon>
    </lineage>
</organism>
<dbReference type="Proteomes" id="UP001501231">
    <property type="component" value="Unassembled WGS sequence"/>
</dbReference>
<evidence type="ECO:0000256" key="1">
    <source>
        <dbReference type="SAM" id="MobiDB-lite"/>
    </source>
</evidence>
<dbReference type="EMBL" id="BAAARW010000001">
    <property type="protein sequence ID" value="GAA2399800.1"/>
    <property type="molecule type" value="Genomic_DNA"/>
</dbReference>
<keyword evidence="3" id="KW-1185">Reference proteome</keyword>
<evidence type="ECO:0000313" key="2">
    <source>
        <dbReference type="EMBL" id="GAA2399800.1"/>
    </source>
</evidence>
<proteinExistence type="predicted"/>
<gene>
    <name evidence="2" type="ORF">GCM10010191_03700</name>
</gene>
<feature type="region of interest" description="Disordered" evidence="1">
    <location>
        <begin position="35"/>
        <end position="77"/>
    </location>
</feature>
<feature type="compositionally biased region" description="Basic and acidic residues" evidence="1">
    <location>
        <begin position="46"/>
        <end position="58"/>
    </location>
</feature>
<evidence type="ECO:0000313" key="3">
    <source>
        <dbReference type="Proteomes" id="UP001501231"/>
    </source>
</evidence>
<comment type="caution">
    <text evidence="2">The sequence shown here is derived from an EMBL/GenBank/DDBJ whole genome shotgun (WGS) entry which is preliminary data.</text>
</comment>
<name>A0ABP5VCQ3_9ACTN</name>
<reference evidence="3" key="1">
    <citation type="journal article" date="2019" name="Int. J. Syst. Evol. Microbiol.">
        <title>The Global Catalogue of Microorganisms (GCM) 10K type strain sequencing project: providing services to taxonomists for standard genome sequencing and annotation.</title>
        <authorList>
            <consortium name="The Broad Institute Genomics Platform"/>
            <consortium name="The Broad Institute Genome Sequencing Center for Infectious Disease"/>
            <person name="Wu L."/>
            <person name="Ma J."/>
        </authorList>
    </citation>
    <scope>NUCLEOTIDE SEQUENCE [LARGE SCALE GENOMIC DNA]</scope>
    <source>
        <strain evidence="3">JCM 3325</strain>
    </source>
</reference>
<dbReference type="Gene3D" id="3.90.25.10">
    <property type="entry name" value="UDP-galactose 4-epimerase, domain 1"/>
    <property type="match status" value="1"/>
</dbReference>
<accession>A0ABP5VCQ3</accession>
<protein>
    <submittedName>
        <fullName evidence="2">Uncharacterized protein</fullName>
    </submittedName>
</protein>
<dbReference type="RefSeq" id="WP_344586509.1">
    <property type="nucleotide sequence ID" value="NZ_BAAARW010000001.1"/>
</dbReference>